<reference evidence="8 9" key="1">
    <citation type="submission" date="2013-03" db="EMBL/GenBank/DDBJ databases">
        <title>Assembly of a new bacterial strain Brevibacillus borstelensis AK1.</title>
        <authorList>
            <person name="Rajan I."/>
            <person name="PoliReddy D."/>
            <person name="Sugumar T."/>
            <person name="Rathinam K."/>
            <person name="Alqarawi S."/>
            <person name="Khalil A.B."/>
            <person name="Sivakumar N."/>
        </authorList>
    </citation>
    <scope>NUCLEOTIDE SEQUENCE [LARGE SCALE GENOMIC DNA]</scope>
    <source>
        <strain evidence="8 9">AK1</strain>
    </source>
</reference>
<evidence type="ECO:0000256" key="4">
    <source>
        <dbReference type="ARBA" id="ARBA00022801"/>
    </source>
</evidence>
<evidence type="ECO:0000256" key="5">
    <source>
        <dbReference type="ARBA" id="ARBA00022842"/>
    </source>
</evidence>
<comment type="cofactor">
    <cofactor evidence="1">
        <name>Mn(2+)</name>
        <dbReference type="ChEBI" id="CHEBI:29035"/>
    </cofactor>
</comment>
<keyword evidence="6" id="KW-0464">Manganese</keyword>
<evidence type="ECO:0000256" key="1">
    <source>
        <dbReference type="ARBA" id="ARBA00001936"/>
    </source>
</evidence>
<dbReference type="PANTHER" id="PTHR12992:SF11">
    <property type="entry name" value="MITOCHONDRIAL COENZYME A DIPHOSPHATASE NUDT8"/>
    <property type="match status" value="1"/>
</dbReference>
<keyword evidence="5" id="KW-0460">Magnesium</keyword>
<dbReference type="InterPro" id="IPR000086">
    <property type="entry name" value="NUDIX_hydrolase_dom"/>
</dbReference>
<dbReference type="Proteomes" id="UP000012081">
    <property type="component" value="Unassembled WGS sequence"/>
</dbReference>
<dbReference type="SUPFAM" id="SSF55811">
    <property type="entry name" value="Nudix"/>
    <property type="match status" value="1"/>
</dbReference>
<keyword evidence="3" id="KW-0479">Metal-binding</keyword>
<dbReference type="RefSeq" id="WP_003388934.1">
    <property type="nucleotide sequence ID" value="NZ_APBN01000005.1"/>
</dbReference>
<dbReference type="GO" id="GO:0046872">
    <property type="term" value="F:metal ion binding"/>
    <property type="evidence" value="ECO:0007669"/>
    <property type="project" value="UniProtKB-KW"/>
</dbReference>
<evidence type="ECO:0000256" key="3">
    <source>
        <dbReference type="ARBA" id="ARBA00022723"/>
    </source>
</evidence>
<comment type="cofactor">
    <cofactor evidence="2">
        <name>Mg(2+)</name>
        <dbReference type="ChEBI" id="CHEBI:18420"/>
    </cofactor>
</comment>
<dbReference type="Gene3D" id="3.90.79.10">
    <property type="entry name" value="Nucleoside Triphosphate Pyrophosphohydrolase"/>
    <property type="match status" value="1"/>
</dbReference>
<protein>
    <recommendedName>
        <fullName evidence="7">Nudix hydrolase domain-containing protein</fullName>
    </recommendedName>
</protein>
<organism evidence="8 9">
    <name type="scientific">Brevibacillus borstelensis AK1</name>
    <dbReference type="NCBI Taxonomy" id="1300222"/>
    <lineage>
        <taxon>Bacteria</taxon>
        <taxon>Bacillati</taxon>
        <taxon>Bacillota</taxon>
        <taxon>Bacilli</taxon>
        <taxon>Bacillales</taxon>
        <taxon>Paenibacillaceae</taxon>
        <taxon>Brevibacillus</taxon>
    </lineage>
</organism>
<dbReference type="CDD" id="cd03426">
    <property type="entry name" value="NUDIX_CoAse_Nudt7"/>
    <property type="match status" value="1"/>
</dbReference>
<feature type="domain" description="Nudix hydrolase" evidence="7">
    <location>
        <begin position="33"/>
        <end position="166"/>
    </location>
</feature>
<evidence type="ECO:0000259" key="7">
    <source>
        <dbReference type="PROSITE" id="PS51462"/>
    </source>
</evidence>
<name>M8E8X4_9BACL</name>
<accession>M8E8X4</accession>
<sequence>MADGTNRNMGKTIAEVEALLGKHRPGIMGEQDFSRFSVLVPLVRGEDGQLCVLFEKRAATMRRQAGEICFPGGRIDPEDASEWDAARRETSEELGLPLEQIHFVGTLDTLVTPASCIYPFVGFLDSLEELHPNSAEVGEVFLVPLAKLLATSPDIYQAKIRVEPGPDYPYHLIPGGEEYPWRFGSVSHYFYQLKGRVVWGMTARILTHFIDLLRQAKEQE</sequence>
<keyword evidence="9" id="KW-1185">Reference proteome</keyword>
<dbReference type="STRING" id="1300222.I532_13833"/>
<proteinExistence type="predicted"/>
<dbReference type="InterPro" id="IPR045121">
    <property type="entry name" value="CoAse"/>
</dbReference>
<evidence type="ECO:0000256" key="2">
    <source>
        <dbReference type="ARBA" id="ARBA00001946"/>
    </source>
</evidence>
<dbReference type="InterPro" id="IPR015797">
    <property type="entry name" value="NUDIX_hydrolase-like_dom_sf"/>
</dbReference>
<evidence type="ECO:0000256" key="6">
    <source>
        <dbReference type="ARBA" id="ARBA00023211"/>
    </source>
</evidence>
<keyword evidence="4" id="KW-0378">Hydrolase</keyword>
<dbReference type="EMBL" id="APBN01000005">
    <property type="protein sequence ID" value="EMT51930.1"/>
    <property type="molecule type" value="Genomic_DNA"/>
</dbReference>
<dbReference type="PATRIC" id="fig|1300222.3.peg.2893"/>
<comment type="caution">
    <text evidence="8">The sequence shown here is derived from an EMBL/GenBank/DDBJ whole genome shotgun (WGS) entry which is preliminary data.</text>
</comment>
<dbReference type="Pfam" id="PF00293">
    <property type="entry name" value="NUDIX"/>
    <property type="match status" value="1"/>
</dbReference>
<dbReference type="PROSITE" id="PS51462">
    <property type="entry name" value="NUDIX"/>
    <property type="match status" value="1"/>
</dbReference>
<evidence type="ECO:0000313" key="9">
    <source>
        <dbReference type="Proteomes" id="UP000012081"/>
    </source>
</evidence>
<evidence type="ECO:0000313" key="8">
    <source>
        <dbReference type="EMBL" id="EMT51930.1"/>
    </source>
</evidence>
<gene>
    <name evidence="8" type="ORF">I532_13833</name>
</gene>
<dbReference type="GO" id="GO:0010945">
    <property type="term" value="F:coenzyme A diphosphatase activity"/>
    <property type="evidence" value="ECO:0007669"/>
    <property type="project" value="InterPro"/>
</dbReference>
<dbReference type="PANTHER" id="PTHR12992">
    <property type="entry name" value="NUDIX HYDROLASE"/>
    <property type="match status" value="1"/>
</dbReference>
<dbReference type="AlphaFoldDB" id="M8E8X4"/>